<proteinExistence type="predicted"/>
<gene>
    <name evidence="1" type="ORF">HUJ06_030388</name>
</gene>
<name>A0A822Y8U2_NELNU</name>
<dbReference type="AlphaFoldDB" id="A0A822Y8U2"/>
<dbReference type="EMBL" id="DUZY01000002">
    <property type="protein sequence ID" value="DAD28920.1"/>
    <property type="molecule type" value="Genomic_DNA"/>
</dbReference>
<evidence type="ECO:0000313" key="2">
    <source>
        <dbReference type="Proteomes" id="UP000607653"/>
    </source>
</evidence>
<protein>
    <submittedName>
        <fullName evidence="1">Uncharacterized protein</fullName>
    </submittedName>
</protein>
<accession>A0A822Y8U2</accession>
<dbReference type="Proteomes" id="UP000607653">
    <property type="component" value="Unassembled WGS sequence"/>
</dbReference>
<reference evidence="1 2" key="1">
    <citation type="journal article" date="2020" name="Mol. Biol. Evol.">
        <title>Distinct Expression and Methylation Patterns for Genes with Different Fates following a Single Whole-Genome Duplication in Flowering Plants.</title>
        <authorList>
            <person name="Shi T."/>
            <person name="Rahmani R.S."/>
            <person name="Gugger P.F."/>
            <person name="Wang M."/>
            <person name="Li H."/>
            <person name="Zhang Y."/>
            <person name="Li Z."/>
            <person name="Wang Q."/>
            <person name="Van de Peer Y."/>
            <person name="Marchal K."/>
            <person name="Chen J."/>
        </authorList>
    </citation>
    <scope>NUCLEOTIDE SEQUENCE [LARGE SCALE GENOMIC DNA]</scope>
    <source>
        <tissue evidence="1">Leaf</tissue>
    </source>
</reference>
<sequence>MIVPMGTNTDLNPRIYNTPLRAFEVGKSMTVKRGREPFVELQEASATQTKAKKVGDRR</sequence>
<organism evidence="1 2">
    <name type="scientific">Nelumbo nucifera</name>
    <name type="common">Sacred lotus</name>
    <dbReference type="NCBI Taxonomy" id="4432"/>
    <lineage>
        <taxon>Eukaryota</taxon>
        <taxon>Viridiplantae</taxon>
        <taxon>Streptophyta</taxon>
        <taxon>Embryophyta</taxon>
        <taxon>Tracheophyta</taxon>
        <taxon>Spermatophyta</taxon>
        <taxon>Magnoliopsida</taxon>
        <taxon>Proteales</taxon>
        <taxon>Nelumbonaceae</taxon>
        <taxon>Nelumbo</taxon>
    </lineage>
</organism>
<keyword evidence="2" id="KW-1185">Reference proteome</keyword>
<evidence type="ECO:0000313" key="1">
    <source>
        <dbReference type="EMBL" id="DAD28920.1"/>
    </source>
</evidence>
<comment type="caution">
    <text evidence="1">The sequence shown here is derived from an EMBL/GenBank/DDBJ whole genome shotgun (WGS) entry which is preliminary data.</text>
</comment>